<dbReference type="NCBIfam" id="TIGR00392">
    <property type="entry name" value="ileS"/>
    <property type="match status" value="1"/>
</dbReference>
<dbReference type="InterPro" id="IPR013155">
    <property type="entry name" value="M/V/L/I-tRNA-synth_anticd-bd"/>
</dbReference>
<organism evidence="11 12">
    <name type="scientific">Prorocentrum cordatum</name>
    <dbReference type="NCBI Taxonomy" id="2364126"/>
    <lineage>
        <taxon>Eukaryota</taxon>
        <taxon>Sar</taxon>
        <taxon>Alveolata</taxon>
        <taxon>Dinophyceae</taxon>
        <taxon>Prorocentrales</taxon>
        <taxon>Prorocentraceae</taxon>
        <taxon>Prorocentrum</taxon>
    </lineage>
</organism>
<keyword evidence="2" id="KW-0436">Ligase</keyword>
<dbReference type="InterPro" id="IPR023586">
    <property type="entry name" value="Ile-tRNA-ligase_type2"/>
</dbReference>
<evidence type="ECO:0000256" key="7">
    <source>
        <dbReference type="ARBA" id="ARBA00032665"/>
    </source>
</evidence>
<evidence type="ECO:0000256" key="5">
    <source>
        <dbReference type="ARBA" id="ARBA00022917"/>
    </source>
</evidence>
<dbReference type="InterPro" id="IPR002300">
    <property type="entry name" value="aa-tRNA-synth_Ia"/>
</dbReference>
<evidence type="ECO:0000313" key="12">
    <source>
        <dbReference type="Proteomes" id="UP001189429"/>
    </source>
</evidence>
<dbReference type="Gene3D" id="3.40.50.620">
    <property type="entry name" value="HUPs"/>
    <property type="match status" value="1"/>
</dbReference>
<dbReference type="InterPro" id="IPR002301">
    <property type="entry name" value="Ile-tRNA-ligase"/>
</dbReference>
<evidence type="ECO:0000259" key="10">
    <source>
        <dbReference type="Pfam" id="PF08264"/>
    </source>
</evidence>
<dbReference type="CDD" id="cd00818">
    <property type="entry name" value="IleRS_core"/>
    <property type="match status" value="1"/>
</dbReference>
<evidence type="ECO:0000313" key="11">
    <source>
        <dbReference type="EMBL" id="CAK0830228.1"/>
    </source>
</evidence>
<dbReference type="PRINTS" id="PR00984">
    <property type="entry name" value="TRNASYNTHILE"/>
</dbReference>
<dbReference type="SUPFAM" id="SSF50677">
    <property type="entry name" value="ValRS/IleRS/LeuRS editing domain"/>
    <property type="match status" value="1"/>
</dbReference>
<dbReference type="Pfam" id="PF08264">
    <property type="entry name" value="Anticodon_1"/>
    <property type="match status" value="1"/>
</dbReference>
<dbReference type="EMBL" id="CAUYUJ010010779">
    <property type="protein sequence ID" value="CAK0830228.1"/>
    <property type="molecule type" value="Genomic_DNA"/>
</dbReference>
<dbReference type="PANTHER" id="PTHR42780:SF1">
    <property type="entry name" value="ISOLEUCINE--TRNA LIGASE, CYTOPLASMIC"/>
    <property type="match status" value="1"/>
</dbReference>
<keyword evidence="3" id="KW-0547">Nucleotide-binding</keyword>
<keyword evidence="12" id="KW-1185">Reference proteome</keyword>
<dbReference type="InterPro" id="IPR014729">
    <property type="entry name" value="Rossmann-like_a/b/a_fold"/>
</dbReference>
<dbReference type="SUPFAM" id="SSF52374">
    <property type="entry name" value="Nucleotidylyl transferase"/>
    <property type="match status" value="1"/>
</dbReference>
<evidence type="ECO:0000256" key="4">
    <source>
        <dbReference type="ARBA" id="ARBA00022840"/>
    </source>
</evidence>
<reference evidence="11" key="1">
    <citation type="submission" date="2023-10" db="EMBL/GenBank/DDBJ databases">
        <authorList>
            <person name="Chen Y."/>
            <person name="Shah S."/>
            <person name="Dougan E. K."/>
            <person name="Thang M."/>
            <person name="Chan C."/>
        </authorList>
    </citation>
    <scope>NUCLEOTIDE SEQUENCE [LARGE SCALE GENOMIC DNA]</scope>
</reference>
<evidence type="ECO:0000256" key="6">
    <source>
        <dbReference type="ARBA" id="ARBA00023146"/>
    </source>
</evidence>
<evidence type="ECO:0000256" key="8">
    <source>
        <dbReference type="ARBA" id="ARBA00048359"/>
    </source>
</evidence>
<dbReference type="PANTHER" id="PTHR42780">
    <property type="entry name" value="SOLEUCYL-TRNA SYNTHETASE"/>
    <property type="match status" value="1"/>
</dbReference>
<dbReference type="SUPFAM" id="SSF47323">
    <property type="entry name" value="Anticodon-binding domain of a subclass of class I aminoacyl-tRNA synthetases"/>
    <property type="match status" value="1"/>
</dbReference>
<dbReference type="Gene3D" id="1.10.730.10">
    <property type="entry name" value="Isoleucyl-tRNA Synthetase, Domain 1"/>
    <property type="match status" value="1"/>
</dbReference>
<evidence type="ECO:0000256" key="1">
    <source>
        <dbReference type="ARBA" id="ARBA00013165"/>
    </source>
</evidence>
<feature type="domain" description="Aminoacyl-tRNA synthetase class Ia" evidence="9">
    <location>
        <begin position="90"/>
        <end position="636"/>
    </location>
</feature>
<dbReference type="EC" id="6.1.1.5" evidence="1"/>
<comment type="caution">
    <text evidence="11">The sequence shown here is derived from an EMBL/GenBank/DDBJ whole genome shotgun (WGS) entry which is preliminary data.</text>
</comment>
<dbReference type="InterPro" id="IPR009080">
    <property type="entry name" value="tRNAsynth_Ia_anticodon-bd"/>
</dbReference>
<keyword evidence="4" id="KW-0067">ATP-binding</keyword>
<dbReference type="CDD" id="cd07961">
    <property type="entry name" value="Anticodon_Ia_Ile_ABEc"/>
    <property type="match status" value="1"/>
</dbReference>
<sequence length="1078" mass="123340">MGTTERFRELLSTHLHRRLPRVPASVRGQATLHLLRWASLCHGAAALRPHTGGDHKGRDHAARAPARLPCGAPLRLGLPRRARGRHHRREAQVEIRGRADVLAMGIAAYNEECRAIVQQYTADWRKVVERFGRWVDFDDNYKTMDLSYMESVWWVFKQLFDKGLVYRSFHVTAYSTSLGTPLSNFEVQMNYKEVSDPSIIVKFKCVDRRDAWILAWTTTPWTLPSNLALCVHPALTYLRVRSRRDGQEWIVGRERWPWICSLLKVDEERDFEKVEELSGRELVGTLYEPPFDYFRGVVREDRCWRVVADEYVSESAGTMIVHQAPAFGEDDFRVCVQHGIIERDGVGMVDPVDSSGCFTGDVPDFAGQHVKEADRGIRASLKKRGTLLFNGNEVHNYPHCWRSDTPLIFRAVPAWFVKVAEHRERLVRNNDLTYWVPAHVKEKRFHNWLSEARDWCVSRSRYWGAPLPMWVSDDFEEVVCVGSISELEGYAGRTIGDIHRHHIDDITIPSKKGKGVLRRVDEVFDCWFESGSMPYAQQHFPFENKESFARSFPADFIAEGLDQTRGWFYSLMVLSTLLFDKPPWQNIIVNGLVLAADGKKMSKRLQNYPDPVAMCDRYGADAVRMYMCSSPVVRAEPLRFKEEGLRDVVKDVFLPWYNAYRFLVIEATRFELSGSRFAADSGRVMASPNLMDRWINASLHNLIRFVREEMIPGYRLYTVMGGLTSLLEDLTNWYVRLNRDRMRGKGGSDEALTSLCTLFEVLLNVSVLLAPVTPFLSEHMYRNLARALPVGHPMKAGSVHFVMVPEHNTHALDPAIQTAVSRMRSVVELGRGCREQRKVGLKTPLRSMTVYNQDPAFLEDIRGLQPYIEQELGVLAVVYSEESGKFELIPSLNFPLLGKRLGKGMRAVQEAVKSLSQHDLAEFQASGLITVCGVHLNSAELLLTRRILHGPEDSNLHANWDFSTVIVMDFAPDEDLRRMATSRDVANKIQKLRKDAGLQPGAAVDMWAEVVQARDDSHLRDVLDKKEDYINELVRWRLRSNSTWDPRAEILNQGVYSIEEEELRLTITRRMPLDPPGG</sequence>
<gene>
    <name evidence="11" type="ORF">PCOR1329_LOCUS28933</name>
</gene>
<feature type="domain" description="Methionyl/Valyl/Leucyl/Isoleucyl-tRNA synthetase anticodon-binding" evidence="10">
    <location>
        <begin position="692"/>
        <end position="846"/>
    </location>
</feature>
<evidence type="ECO:0000259" key="9">
    <source>
        <dbReference type="Pfam" id="PF00133"/>
    </source>
</evidence>
<dbReference type="Pfam" id="PF00133">
    <property type="entry name" value="tRNA-synt_1"/>
    <property type="match status" value="1"/>
</dbReference>
<keyword evidence="5" id="KW-0648">Protein biosynthesis</keyword>
<dbReference type="Gene3D" id="3.90.740.10">
    <property type="entry name" value="Valyl/Leucyl/Isoleucyl-tRNA synthetase, editing domain"/>
    <property type="match status" value="1"/>
</dbReference>
<comment type="catalytic activity">
    <reaction evidence="8">
        <text>tRNA(Ile) + L-isoleucine + ATP = L-isoleucyl-tRNA(Ile) + AMP + diphosphate</text>
        <dbReference type="Rhea" id="RHEA:11060"/>
        <dbReference type="Rhea" id="RHEA-COMP:9666"/>
        <dbReference type="Rhea" id="RHEA-COMP:9695"/>
        <dbReference type="ChEBI" id="CHEBI:30616"/>
        <dbReference type="ChEBI" id="CHEBI:33019"/>
        <dbReference type="ChEBI" id="CHEBI:58045"/>
        <dbReference type="ChEBI" id="CHEBI:78442"/>
        <dbReference type="ChEBI" id="CHEBI:78528"/>
        <dbReference type="ChEBI" id="CHEBI:456215"/>
        <dbReference type="EC" id="6.1.1.5"/>
    </reaction>
</comment>
<evidence type="ECO:0000256" key="2">
    <source>
        <dbReference type="ARBA" id="ARBA00022598"/>
    </source>
</evidence>
<name>A0ABN9SEB7_9DINO</name>
<keyword evidence="6" id="KW-0030">Aminoacyl-tRNA synthetase</keyword>
<dbReference type="InterPro" id="IPR009008">
    <property type="entry name" value="Val/Leu/Ile-tRNA-synth_edit"/>
</dbReference>
<dbReference type="Proteomes" id="UP001189429">
    <property type="component" value="Unassembled WGS sequence"/>
</dbReference>
<protein>
    <recommendedName>
        <fullName evidence="1">isoleucine--tRNA ligase</fullName>
        <ecNumber evidence="1">6.1.1.5</ecNumber>
    </recommendedName>
    <alternativeName>
        <fullName evidence="7">Isoleucyl-tRNA synthetase</fullName>
    </alternativeName>
</protein>
<proteinExistence type="predicted"/>
<accession>A0ABN9SEB7</accession>
<evidence type="ECO:0000256" key="3">
    <source>
        <dbReference type="ARBA" id="ARBA00022741"/>
    </source>
</evidence>
<dbReference type="Pfam" id="PF19302">
    <property type="entry name" value="DUF5915"/>
    <property type="match status" value="1"/>
</dbReference>
<dbReference type="InterPro" id="IPR033709">
    <property type="entry name" value="Anticodon_Ile_ABEc"/>
</dbReference>